<dbReference type="EMBL" id="CP022046">
    <property type="protein sequence ID" value="ASE34742.1"/>
    <property type="molecule type" value="Genomic_DNA"/>
</dbReference>
<reference evidence="4" key="4">
    <citation type="submission" date="2022-07" db="EMBL/GenBank/DDBJ databases">
        <title>Bacterial species isolated from the porcine tonsil microbiota.</title>
        <authorList>
            <person name="Oliveira I.M.F."/>
        </authorList>
    </citation>
    <scope>NUCLEOTIDE SEQUENCE</scope>
    <source>
        <strain evidence="4">8QC2O2</strain>
    </source>
</reference>
<dbReference type="AlphaFoldDB" id="A0A1X0TYP5"/>
<dbReference type="Gene3D" id="1.10.260.40">
    <property type="entry name" value="lambda repressor-like DNA-binding domains"/>
    <property type="match status" value="1"/>
</dbReference>
<dbReference type="GeneID" id="48593522"/>
<evidence type="ECO:0000313" key="5">
    <source>
        <dbReference type="EMBL" id="QRN90630.1"/>
    </source>
</evidence>
<organism evidence="4 7">
    <name type="scientific">Mammaliicoccus sciuri</name>
    <name type="common">Staphylococcus sciuri</name>
    <dbReference type="NCBI Taxonomy" id="1296"/>
    <lineage>
        <taxon>Bacteria</taxon>
        <taxon>Bacillati</taxon>
        <taxon>Bacillota</taxon>
        <taxon>Bacilli</taxon>
        <taxon>Bacillales</taxon>
        <taxon>Staphylococcaceae</taxon>
        <taxon>Mammaliicoccus</taxon>
    </lineage>
</organism>
<dbReference type="CDD" id="cd00093">
    <property type="entry name" value="HTH_XRE"/>
    <property type="match status" value="1"/>
</dbReference>
<proteinExistence type="predicted"/>
<dbReference type="RefSeq" id="WP_025904388.1">
    <property type="nucleotide sequence ID" value="NZ_CAJVGN010000001.1"/>
</dbReference>
<dbReference type="GO" id="GO:0003677">
    <property type="term" value="F:DNA binding"/>
    <property type="evidence" value="ECO:0007669"/>
    <property type="project" value="UniProtKB-KW"/>
</dbReference>
<protein>
    <submittedName>
        <fullName evidence="4">Helix-turn-helix domain-containing protein</fullName>
    </submittedName>
    <submittedName>
        <fullName evidence="5">Helix-turn-helix transcriptional regulator</fullName>
    </submittedName>
    <submittedName>
        <fullName evidence="3">XRE family transcriptional regulator</fullName>
    </submittedName>
</protein>
<dbReference type="PANTHER" id="PTHR46558:SF14">
    <property type="entry name" value="HTH-TYPE TRANSCRIPTIONAL REGULATOR ANSR"/>
    <property type="match status" value="1"/>
</dbReference>
<keyword evidence="1" id="KW-0238">DNA-binding</keyword>
<evidence type="ECO:0000313" key="3">
    <source>
        <dbReference type="EMBL" id="ASE34742.1"/>
    </source>
</evidence>
<name>A0A1X0TYP5_MAMSC</name>
<evidence type="ECO:0000313" key="4">
    <source>
        <dbReference type="EMBL" id="MCQ9302543.1"/>
    </source>
</evidence>
<dbReference type="eggNOG" id="COG1396">
    <property type="taxonomic scope" value="Bacteria"/>
</dbReference>
<evidence type="ECO:0000313" key="7">
    <source>
        <dbReference type="Proteomes" id="UP001204068"/>
    </source>
</evidence>
<gene>
    <name evidence="3" type="ORF">CEP64_09115</name>
    <name evidence="5" type="ORF">JRU67_11295</name>
    <name evidence="4" type="ORF">NQ032_02775</name>
</gene>
<evidence type="ECO:0000256" key="1">
    <source>
        <dbReference type="ARBA" id="ARBA00023125"/>
    </source>
</evidence>
<sequence>MVSQNKLSEQISLLRTKNGWTQQKLADALQVSKQSISYWETGRKAPKMKKIEEMAKLFDVSVSYILDGEAKQTYNSTAETIAAHLDGELTEEELKKVLEYVDFLKHQNK</sequence>
<dbReference type="Pfam" id="PF01381">
    <property type="entry name" value="HTH_3"/>
    <property type="match status" value="1"/>
</dbReference>
<reference evidence="6" key="1">
    <citation type="submission" date="2017-06" db="EMBL/GenBank/DDBJ databases">
        <title>FDA dAtabase for Regulatory Grade micrObial Sequences (FDA-ARGOS): Supporting development and validation of Infectious Disease Dx tests.</title>
        <authorList>
            <person name="Goldberg B."/>
            <person name="Campos J."/>
            <person name="Tallon L."/>
            <person name="Sadzewicz L."/>
            <person name="Sengamalay N."/>
            <person name="Ott S."/>
            <person name="Godinez A."/>
            <person name="Nagaraj S."/>
            <person name="Vavikolanu K."/>
            <person name="Nadendla S."/>
            <person name="George J."/>
            <person name="Geyer C."/>
            <person name="Sichtig H."/>
        </authorList>
    </citation>
    <scope>NUCLEOTIDE SEQUENCE [LARGE SCALE GENOMIC DNA]</scope>
    <source>
        <strain evidence="6">FDAARGOS_285</strain>
    </source>
</reference>
<dbReference type="EMBL" id="JANILD010000001">
    <property type="protein sequence ID" value="MCQ9302543.1"/>
    <property type="molecule type" value="Genomic_DNA"/>
</dbReference>
<dbReference type="SUPFAM" id="SSF47413">
    <property type="entry name" value="lambda repressor-like DNA-binding domains"/>
    <property type="match status" value="1"/>
</dbReference>
<dbReference type="SMART" id="SM00530">
    <property type="entry name" value="HTH_XRE"/>
    <property type="match status" value="1"/>
</dbReference>
<dbReference type="PROSITE" id="PS50943">
    <property type="entry name" value="HTH_CROC1"/>
    <property type="match status" value="1"/>
</dbReference>
<dbReference type="EMBL" id="CP069389">
    <property type="protein sequence ID" value="QRN90630.1"/>
    <property type="molecule type" value="Genomic_DNA"/>
</dbReference>
<dbReference type="Proteomes" id="UP000640299">
    <property type="component" value="Chromosome"/>
</dbReference>
<reference evidence="5" key="3">
    <citation type="submission" date="2021-02" db="EMBL/GenBank/DDBJ databases">
        <title>cfr and optrA-positive Staphylococcus spp.</title>
        <authorList>
            <person name="Chen L."/>
        </authorList>
    </citation>
    <scope>NUCLEOTIDE SEQUENCE</scope>
    <source>
        <strain evidence="5">GDQ20D70P</strain>
    </source>
</reference>
<dbReference type="InterPro" id="IPR001387">
    <property type="entry name" value="Cro/C1-type_HTH"/>
</dbReference>
<evidence type="ECO:0000313" key="6">
    <source>
        <dbReference type="Proteomes" id="UP000197058"/>
    </source>
</evidence>
<dbReference type="Proteomes" id="UP001204068">
    <property type="component" value="Unassembled WGS sequence"/>
</dbReference>
<dbReference type="PANTHER" id="PTHR46558">
    <property type="entry name" value="TRACRIPTIONAL REGULATORY PROTEIN-RELATED-RELATED"/>
    <property type="match status" value="1"/>
</dbReference>
<evidence type="ECO:0000259" key="2">
    <source>
        <dbReference type="PROSITE" id="PS50943"/>
    </source>
</evidence>
<accession>A0A657XPM3</accession>
<reference evidence="3" key="2">
    <citation type="submission" date="2017-12" db="EMBL/GenBank/DDBJ databases">
        <title>FDA dAtabase for Regulatory Grade micrObial Sequences (FDA-ARGOS): Supporting development and validation of Infectious Disease Dx tests.</title>
        <authorList>
            <person name="Campos J."/>
            <person name="Goldberg B."/>
            <person name="Tallon L."/>
            <person name="Sadzewicz L."/>
            <person name="Sengamalay N."/>
            <person name="Ott S."/>
            <person name="Godinez A."/>
            <person name="Nagaraj S."/>
            <person name="Vavikolanu K."/>
            <person name="Vyas G."/>
            <person name="Nadendla S."/>
            <person name="Aluvathingal J."/>
            <person name="Geyer C."/>
            <person name="Nandy P."/>
            <person name="Hobson J."/>
            <person name="Sichtig H."/>
        </authorList>
    </citation>
    <scope>NUCLEOTIDE SEQUENCE</scope>
    <source>
        <strain evidence="3">FDAARGOS_285</strain>
    </source>
</reference>
<dbReference type="KEGG" id="sscu:CEP64_09115"/>
<dbReference type="Proteomes" id="UP000197058">
    <property type="component" value="Chromosome"/>
</dbReference>
<dbReference type="InterPro" id="IPR010982">
    <property type="entry name" value="Lambda_DNA-bd_dom_sf"/>
</dbReference>
<accession>A0A1X0TYP5</accession>
<feature type="domain" description="HTH cro/C1-type" evidence="2">
    <location>
        <begin position="11"/>
        <end position="65"/>
    </location>
</feature>